<accession>M3BNX2</accession>
<evidence type="ECO:0000313" key="2">
    <source>
        <dbReference type="Proteomes" id="UP000011740"/>
    </source>
</evidence>
<proteinExistence type="predicted"/>
<dbReference type="RefSeq" id="WP_004941200.1">
    <property type="nucleotide sequence ID" value="NZ_AORZ01000013.1"/>
</dbReference>
<gene>
    <name evidence="1" type="ORF">H340_07116</name>
</gene>
<dbReference type="Proteomes" id="UP000011740">
    <property type="component" value="Unassembled WGS sequence"/>
</dbReference>
<protein>
    <submittedName>
        <fullName evidence="1">Uncharacterized protein</fullName>
    </submittedName>
</protein>
<dbReference type="EMBL" id="AORZ01000013">
    <property type="protein sequence ID" value="EMF01350.1"/>
    <property type="molecule type" value="Genomic_DNA"/>
</dbReference>
<dbReference type="PATRIC" id="fig|1223523.3.peg.1458"/>
<name>M3BNX2_STRM1</name>
<organism evidence="1 2">
    <name type="scientific">Streptomyces mobaraensis (strain ATCC 29032 / DSM 40847 / JCM 4168 / NBRC 13819 / NCIMB 11159 / IPCR 16-22)</name>
    <dbReference type="NCBI Taxonomy" id="1223523"/>
    <lineage>
        <taxon>Bacteria</taxon>
        <taxon>Bacillati</taxon>
        <taxon>Actinomycetota</taxon>
        <taxon>Actinomycetes</taxon>
        <taxon>Kitasatosporales</taxon>
        <taxon>Streptomycetaceae</taxon>
        <taxon>Streptomyces</taxon>
    </lineage>
</organism>
<sequence>MTDQDFWSARTDWWSMDGWNVSGQQDGVHVSGWYTHDNGSLKNMNCGEKGTYVIGVDRLPKMGCAQYVSRPQVKIFGEITGQTTPGSFPDDLGDHWSKCWLHLRQTLFENLNDGSRHTVEEAQDDRNLFFIEDSGDTRSYSFDSVSDNIVNIPVVAMNRPGDYIPGNDLWAEVEVSYNVQIEGPGSVVESTGGMVIQGWQWPLEVS</sequence>
<dbReference type="AlphaFoldDB" id="M3BNX2"/>
<reference evidence="1 2" key="1">
    <citation type="journal article" date="2013" name="Genome Announc.">
        <title>Whole-Genome Shotgun Assembly and Analysis of the Genome of Streptomyces mobaraensis DSM 40847, a Strain for Industrial Production of Microbial Transglutaminase.</title>
        <authorList>
            <person name="Yang H."/>
            <person name="He T."/>
            <person name="Wu W."/>
            <person name="Zhu W."/>
            <person name="Lu B."/>
            <person name="Sun W."/>
        </authorList>
    </citation>
    <scope>NUCLEOTIDE SEQUENCE [LARGE SCALE GENOMIC DNA]</scope>
    <source>
        <strain evidence="1 2">DSM 40847</strain>
    </source>
</reference>
<comment type="caution">
    <text evidence="1">The sequence shown here is derived from an EMBL/GenBank/DDBJ whole genome shotgun (WGS) entry which is preliminary data.</text>
</comment>
<evidence type="ECO:0000313" key="1">
    <source>
        <dbReference type="EMBL" id="EMF01350.1"/>
    </source>
</evidence>
<dbReference type="eggNOG" id="ENOG5031WJQ">
    <property type="taxonomic scope" value="Bacteria"/>
</dbReference>